<gene>
    <name evidence="1" type="ORF">CIB95_05800</name>
</gene>
<dbReference type="RefSeq" id="WP_094923099.1">
    <property type="nucleotide sequence ID" value="NZ_NPIA01000002.1"/>
</dbReference>
<dbReference type="Proteomes" id="UP000217083">
    <property type="component" value="Unassembled WGS sequence"/>
</dbReference>
<reference evidence="2" key="1">
    <citation type="submission" date="2017-08" db="EMBL/GenBank/DDBJ databases">
        <authorList>
            <person name="Huang Z."/>
        </authorList>
    </citation>
    <scope>NUCLEOTIDE SEQUENCE [LARGE SCALE GENOMIC DNA]</scope>
    <source>
        <strain evidence="2">SA5d-4</strain>
    </source>
</reference>
<sequence length="381" mass="42212">MNGNYMIKIFVITSLSILFLLTSFYGSIYAFGKLKTEVLGIEEKYANQTKIGPLNVTGHTKTTAKQLLTNKVSQWMNNSTITILDTNGEALSIPSSLVNINVPATINAIQSGQQNEIVVVAPNLTNEISALYENHIFVDIDAIAQDIVANVKEMTVRIEINANNYVIEEGNGVVAESVVTNFKKDNYLDLWVASLNNKVIAANETTSLLSLLESEGTELIDSDSLSVLATALYKALLNTNFDILERHIGSSLPEYASLGFEAKVVPGELDLAFRNPNAENYVFQVYEDNNVLNVSIVGPSLPYRYVVSIKGKQQFKPKTIIHFSDSVKENEVMVKNEGRPGYLCTIYRSAFDESDNLVSNTLIAEDFYIPVHRVEIRYGSE</sequence>
<dbReference type="Pfam" id="PF04294">
    <property type="entry name" value="VanW"/>
    <property type="match status" value="1"/>
</dbReference>
<dbReference type="EMBL" id="NPIA01000002">
    <property type="protein sequence ID" value="OZM57869.1"/>
    <property type="molecule type" value="Genomic_DNA"/>
</dbReference>
<dbReference type="PANTHER" id="PTHR35788:SF1">
    <property type="entry name" value="EXPORTED PROTEIN"/>
    <property type="match status" value="1"/>
</dbReference>
<dbReference type="PANTHER" id="PTHR35788">
    <property type="entry name" value="EXPORTED PROTEIN-RELATED"/>
    <property type="match status" value="1"/>
</dbReference>
<dbReference type="InterPro" id="IPR007391">
    <property type="entry name" value="Vancomycin_resist_VanW"/>
</dbReference>
<organism evidence="1 2">
    <name type="scientific">Lottiidibacillus patelloidae</name>
    <dbReference type="NCBI Taxonomy" id="2670334"/>
    <lineage>
        <taxon>Bacteria</taxon>
        <taxon>Bacillati</taxon>
        <taxon>Bacillota</taxon>
        <taxon>Bacilli</taxon>
        <taxon>Bacillales</taxon>
        <taxon>Bacillaceae</taxon>
        <taxon>Lottiidibacillus</taxon>
    </lineage>
</organism>
<protein>
    <recommendedName>
        <fullName evidence="3">G5 domain-containing protein</fullName>
    </recommendedName>
</protein>
<dbReference type="InterPro" id="IPR052913">
    <property type="entry name" value="Glycopeptide_resist_protein"/>
</dbReference>
<accession>A0A263BVV8</accession>
<reference evidence="1 2" key="2">
    <citation type="submission" date="2017-09" db="EMBL/GenBank/DDBJ databases">
        <title>Bacillus patelloidae sp. nov., isolated from the intestinal tract of a marine limpet.</title>
        <authorList>
            <person name="Liu R."/>
            <person name="Dong C."/>
            <person name="Shao Z."/>
        </authorList>
    </citation>
    <scope>NUCLEOTIDE SEQUENCE [LARGE SCALE GENOMIC DNA]</scope>
    <source>
        <strain evidence="1 2">SA5d-4</strain>
    </source>
</reference>
<name>A0A263BVV8_9BACI</name>
<evidence type="ECO:0000313" key="1">
    <source>
        <dbReference type="EMBL" id="OZM57869.1"/>
    </source>
</evidence>
<proteinExistence type="predicted"/>
<evidence type="ECO:0000313" key="2">
    <source>
        <dbReference type="Proteomes" id="UP000217083"/>
    </source>
</evidence>
<evidence type="ECO:0008006" key="3">
    <source>
        <dbReference type="Google" id="ProtNLM"/>
    </source>
</evidence>
<comment type="caution">
    <text evidence="1">The sequence shown here is derived from an EMBL/GenBank/DDBJ whole genome shotgun (WGS) entry which is preliminary data.</text>
</comment>
<dbReference type="AlphaFoldDB" id="A0A263BVV8"/>
<keyword evidence="2" id="KW-1185">Reference proteome</keyword>